<protein>
    <submittedName>
        <fullName evidence="13">DEAD-box ATP-dependent DNA helicase Fancm</fullName>
    </submittedName>
    <submittedName>
        <fullName evidence="12">Uncharacterized protein LOC108084287</fullName>
    </submittedName>
</protein>
<dbReference type="GO" id="GO:0000400">
    <property type="term" value="F:four-way junction DNA binding"/>
    <property type="evidence" value="ECO:0007669"/>
    <property type="project" value="TreeGrafter"/>
</dbReference>
<evidence type="ECO:0000313" key="11">
    <source>
        <dbReference type="Proteomes" id="UP001652661"/>
    </source>
</evidence>
<dbReference type="InterPro" id="IPR001650">
    <property type="entry name" value="Helicase_C-like"/>
</dbReference>
<feature type="domain" description="Helicase C-terminal" evidence="10">
    <location>
        <begin position="418"/>
        <end position="584"/>
    </location>
</feature>
<keyword evidence="7" id="KW-0539">Nucleus</keyword>
<proteinExistence type="inferred from homology"/>
<accession>A0A6P4J4Y1</accession>
<evidence type="ECO:0000256" key="1">
    <source>
        <dbReference type="ARBA" id="ARBA00004123"/>
    </source>
</evidence>
<feature type="compositionally biased region" description="Basic and acidic residues" evidence="8">
    <location>
        <begin position="1181"/>
        <end position="1191"/>
    </location>
</feature>
<dbReference type="InterPro" id="IPR014001">
    <property type="entry name" value="Helicase_ATP-bd"/>
</dbReference>
<keyword evidence="3" id="KW-0547">Nucleotide-binding</keyword>
<evidence type="ECO:0000256" key="7">
    <source>
        <dbReference type="ARBA" id="ARBA00023242"/>
    </source>
</evidence>
<dbReference type="GeneID" id="108084287"/>
<sequence length="1408" mass="159116">MDDDWLNDEELVAALAVHEHEQQETQEDNVVPGTEEPCEGFDMATGNSWIYPKNLPLRSYQHSIVHSALYKNTLVVLPTGLGKTFIAAVVMYNFYRWYPQGKIVFMAPTRPLVAQQINASQKIMPFAAADTVQLTGQLARPKRAELWATKRVFFATPQVVHSDMLEADGTSTFPFNSIKLVVVDEAHRAKGRYAYTQVADCLMAHNRNFRMLALSATPGRTMEDVASVCQNLYICSLQVRWDNSIDVQPYVHRRTIRTIVVSLKDRIKEPREKLLQIIEPYLRQLIEADILRGSKGGMSKNNLLYEQKVFAERSSAQGQRHPDHNIIMGNFAMCISMYHSLELMERHGLRVFVNSFDADEDGREKFVLARDRALRDLVEQVRQELGANPLDYSTGAMTNGEVAALPADLDYGHAKYEQLRQVLIKHFAANPDSRAIVFCEYRESVMLIHRLLLQHRPQLRPRCFVGQGHTVGSSYALTQKQQLQIMADFRSGTSNVLVATSIGEEGIDVGEVEMIVCFDICSSNPTRFVQRIGRTGRKKNGEVVMLVTEGREQQVLKDVLAHKDQMNKKLLNSSVVKMSLYEHNPRMVPSQFQPKCEEKHMEQAPVEEKPIGSKAKAAAKAKEPRKRKEPIAKACTIKRFFKEVSVSESQLGISQGMQPYQMSEASQRMVKQEVFRRSVPLNGFLADTQAAKPTLSNSQEDVQRLRKLTRFLQSNKPVLADSQTDLICHLQDQQLPRPLKLYLLQSNPLFLRETHSKMQLQSQLEIPDDRLNNRQQKTRNNYKLLVDICGGSDHLEEFLQAEQQSLAEITFKELENPLDERREREFKATCDTIFEGLDEQGLNADNYDLKQELLEKLDVRNLEVTVNEQLRGIPETSWSEEEWEEQPAEDVKCDSMYLSQQLNLSAADAVQHSSTPLRVKPLSKLMFEPMPEEQEDENTDLGNNLGRLNCLMNASESLLKTEPVEISVSEPETAGEENPPAAASEVYPLSSGESGESLVPSVEPKVKSELDDLEIDLDDFLEPMDEEIKLTQLKKEAEVLSQEELKDFLEPMAEELELMGQNNAPQSSSTEAKEKEPLLISPSKSISRNVSPDIFASDSLSPWKPAGKSLATKLAAKAAAAKAPTPPSNLQSPESREKTNPLTQEKSPSIFDLYLNRMRGRGRLAKAAESLHRLTSANASVKEEEKEDSPIVRRPSKRKIVISSDDEDEQKKPLVADYDSDDYEQIPCTQMEPETPTPPPKPRQKRAKFNSFIVDEADKSGSDHDEEAETTIGTYLKDSVIVSSDDDEDPNDTNVHAMYLQAVRSPIQRPGAFKMPAPKVYRDESHIFSQPVEAEASQYLPCSFIVDDDSSTIQDVSECPLEKAERILKERRRQRRLGNLQPVAPANKRRRIQTMSTSSDEDDVCFVK</sequence>
<dbReference type="FunFam" id="3.40.50.300:FF:002583">
    <property type="entry name" value="ATP-dependent DNA helicase fml1"/>
    <property type="match status" value="1"/>
</dbReference>
<evidence type="ECO:0000256" key="5">
    <source>
        <dbReference type="ARBA" id="ARBA00022806"/>
    </source>
</evidence>
<dbReference type="GO" id="GO:0016787">
    <property type="term" value="F:hydrolase activity"/>
    <property type="evidence" value="ECO:0007669"/>
    <property type="project" value="UniProtKB-KW"/>
</dbReference>
<feature type="region of interest" description="Disordered" evidence="8">
    <location>
        <begin position="1174"/>
        <end position="1248"/>
    </location>
</feature>
<feature type="compositionally biased region" description="Polar residues" evidence="8">
    <location>
        <begin position="1060"/>
        <end position="1070"/>
    </location>
</feature>
<dbReference type="SUPFAM" id="SSF52540">
    <property type="entry name" value="P-loop containing nucleoside triphosphate hydrolases"/>
    <property type="match status" value="1"/>
</dbReference>
<dbReference type="PANTHER" id="PTHR14025:SF20">
    <property type="entry name" value="FANCONI ANEMIA GROUP M PROTEIN"/>
    <property type="match status" value="1"/>
</dbReference>
<gene>
    <name evidence="12" type="primary">LOC108084287</name>
    <name evidence="13" type="synonym">Fancm</name>
</gene>
<dbReference type="SMART" id="SM00490">
    <property type="entry name" value="HELICc"/>
    <property type="match status" value="1"/>
</dbReference>
<dbReference type="RefSeq" id="XP_070143078.1">
    <property type="nucleotide sequence ID" value="XM_070286977.1"/>
</dbReference>
<dbReference type="RefSeq" id="XP_017035935.1">
    <property type="nucleotide sequence ID" value="XM_017180446.1"/>
</dbReference>
<evidence type="ECO:0000256" key="4">
    <source>
        <dbReference type="ARBA" id="ARBA00022801"/>
    </source>
</evidence>
<dbReference type="OrthoDB" id="6513042at2759"/>
<evidence type="ECO:0000259" key="10">
    <source>
        <dbReference type="PROSITE" id="PS51194"/>
    </source>
</evidence>
<dbReference type="GO" id="GO:0045003">
    <property type="term" value="P:double-strand break repair via synthesis-dependent strand annealing"/>
    <property type="evidence" value="ECO:0007669"/>
    <property type="project" value="TreeGrafter"/>
</dbReference>
<evidence type="ECO:0000313" key="13">
    <source>
        <dbReference type="RefSeq" id="XP_070143078.1"/>
    </source>
</evidence>
<evidence type="ECO:0000256" key="8">
    <source>
        <dbReference type="SAM" id="MobiDB-lite"/>
    </source>
</evidence>
<dbReference type="InterPro" id="IPR039686">
    <property type="entry name" value="FANCM/Mph1-like_ID"/>
</dbReference>
<dbReference type="GO" id="GO:0005524">
    <property type="term" value="F:ATP binding"/>
    <property type="evidence" value="ECO:0007669"/>
    <property type="project" value="UniProtKB-KW"/>
</dbReference>
<dbReference type="GO" id="GO:0005634">
    <property type="term" value="C:nucleus"/>
    <property type="evidence" value="ECO:0007669"/>
    <property type="project" value="UniProtKB-SubCell"/>
</dbReference>
<feature type="region of interest" description="Disordered" evidence="8">
    <location>
        <begin position="1370"/>
        <end position="1408"/>
    </location>
</feature>
<comment type="subcellular location">
    <subcellularLocation>
        <location evidence="1">Nucleus</location>
    </subcellularLocation>
</comment>
<dbReference type="Pfam" id="PF00270">
    <property type="entry name" value="DEAD"/>
    <property type="match status" value="1"/>
</dbReference>
<feature type="compositionally biased region" description="Acidic residues" evidence="8">
    <location>
        <begin position="1399"/>
        <end position="1408"/>
    </location>
</feature>
<dbReference type="SMART" id="SM00487">
    <property type="entry name" value="DEXDc"/>
    <property type="match status" value="1"/>
</dbReference>
<feature type="region of interest" description="Disordered" evidence="8">
    <location>
        <begin position="603"/>
        <end position="627"/>
    </location>
</feature>
<keyword evidence="11" id="KW-1185">Reference proteome</keyword>
<evidence type="ECO:0000256" key="3">
    <source>
        <dbReference type="ARBA" id="ARBA00022741"/>
    </source>
</evidence>
<feature type="region of interest" description="Disordered" evidence="8">
    <location>
        <begin position="1051"/>
        <end position="1151"/>
    </location>
</feature>
<dbReference type="GO" id="GO:0043138">
    <property type="term" value="F:3'-5' DNA helicase activity"/>
    <property type="evidence" value="ECO:0007669"/>
    <property type="project" value="InterPro"/>
</dbReference>
<dbReference type="CDD" id="cd12091">
    <property type="entry name" value="FANCM_ID"/>
    <property type="match status" value="1"/>
</dbReference>
<dbReference type="OMA" id="DDHNDTN"/>
<keyword evidence="6" id="KW-0067">ATP-binding</keyword>
<evidence type="ECO:0000259" key="9">
    <source>
        <dbReference type="PROSITE" id="PS51192"/>
    </source>
</evidence>
<evidence type="ECO:0000256" key="6">
    <source>
        <dbReference type="ARBA" id="ARBA00022840"/>
    </source>
</evidence>
<dbReference type="Pfam" id="PF00271">
    <property type="entry name" value="Helicase_C"/>
    <property type="match status" value="1"/>
</dbReference>
<dbReference type="PROSITE" id="PS51194">
    <property type="entry name" value="HELICASE_CTER"/>
    <property type="match status" value="1"/>
</dbReference>
<comment type="similarity">
    <text evidence="2">Belongs to the DEAD box helicase family. DEAH subfamily. FANCM sub-subfamily.</text>
</comment>
<dbReference type="GO" id="GO:0036297">
    <property type="term" value="P:interstrand cross-link repair"/>
    <property type="evidence" value="ECO:0007669"/>
    <property type="project" value="TreeGrafter"/>
</dbReference>
<name>A0A6P4J4Y1_DROKI</name>
<feature type="domain" description="Helicase ATP-binding" evidence="9">
    <location>
        <begin position="64"/>
        <end position="236"/>
    </location>
</feature>
<feature type="region of interest" description="Disordered" evidence="8">
    <location>
        <begin position="965"/>
        <end position="1003"/>
    </location>
</feature>
<dbReference type="InterPro" id="IPR044749">
    <property type="entry name" value="FANCM_DEXDc"/>
</dbReference>
<organism evidence="11 12">
    <name type="scientific">Drosophila kikkawai</name>
    <name type="common">Fruit fly</name>
    <dbReference type="NCBI Taxonomy" id="30033"/>
    <lineage>
        <taxon>Eukaryota</taxon>
        <taxon>Metazoa</taxon>
        <taxon>Ecdysozoa</taxon>
        <taxon>Arthropoda</taxon>
        <taxon>Hexapoda</taxon>
        <taxon>Insecta</taxon>
        <taxon>Pterygota</taxon>
        <taxon>Neoptera</taxon>
        <taxon>Endopterygota</taxon>
        <taxon>Diptera</taxon>
        <taxon>Brachycera</taxon>
        <taxon>Muscomorpha</taxon>
        <taxon>Ephydroidea</taxon>
        <taxon>Drosophilidae</taxon>
        <taxon>Drosophila</taxon>
        <taxon>Sophophora</taxon>
    </lineage>
</organism>
<feature type="compositionally biased region" description="Basic residues" evidence="8">
    <location>
        <begin position="617"/>
        <end position="627"/>
    </location>
</feature>
<dbReference type="FunFam" id="3.40.50.300:FF:000861">
    <property type="entry name" value="Fanconi anemia, complementation group M"/>
    <property type="match status" value="1"/>
</dbReference>
<dbReference type="Gene3D" id="1.20.1320.20">
    <property type="entry name" value="hef helicase domain"/>
    <property type="match status" value="1"/>
</dbReference>
<dbReference type="GO" id="GO:0009378">
    <property type="term" value="F:four-way junction helicase activity"/>
    <property type="evidence" value="ECO:0007669"/>
    <property type="project" value="TreeGrafter"/>
</dbReference>
<keyword evidence="4" id="KW-0378">Hydrolase</keyword>
<dbReference type="InterPro" id="IPR027417">
    <property type="entry name" value="P-loop_NTPase"/>
</dbReference>
<dbReference type="Gene3D" id="3.40.50.300">
    <property type="entry name" value="P-loop containing nucleotide triphosphate hydrolases"/>
    <property type="match status" value="2"/>
</dbReference>
<reference evidence="12" key="1">
    <citation type="submission" date="2025-04" db="UniProtKB">
        <authorList>
            <consortium name="RefSeq"/>
        </authorList>
    </citation>
    <scope>IDENTIFICATION</scope>
    <source>
        <strain evidence="13">14028-0561.14</strain>
        <tissue evidence="13">Whole fly</tissue>
    </source>
</reference>
<keyword evidence="5 13" id="KW-0347">Helicase</keyword>
<evidence type="ECO:0000256" key="2">
    <source>
        <dbReference type="ARBA" id="ARBA00009889"/>
    </source>
</evidence>
<evidence type="ECO:0000313" key="12">
    <source>
        <dbReference type="RefSeq" id="XP_017035935.1"/>
    </source>
</evidence>
<dbReference type="InterPro" id="IPR011545">
    <property type="entry name" value="DEAD/DEAH_box_helicase_dom"/>
</dbReference>
<dbReference type="PANTHER" id="PTHR14025">
    <property type="entry name" value="FANCONI ANEMIA GROUP M FANCM FAMILY MEMBER"/>
    <property type="match status" value="1"/>
</dbReference>
<dbReference type="CDD" id="cd18033">
    <property type="entry name" value="DEXDc_FANCM"/>
    <property type="match status" value="1"/>
</dbReference>
<dbReference type="PROSITE" id="PS51192">
    <property type="entry name" value="HELICASE_ATP_BIND_1"/>
    <property type="match status" value="1"/>
</dbReference>
<feature type="compositionally biased region" description="Low complexity" evidence="8">
    <location>
        <begin position="1110"/>
        <end position="1123"/>
    </location>
</feature>
<dbReference type="Proteomes" id="UP001652661">
    <property type="component" value="Chromosome 3R"/>
</dbReference>